<dbReference type="AlphaFoldDB" id="J1I201"/>
<accession>J1I201</accession>
<feature type="signal peptide" evidence="1">
    <location>
        <begin position="1"/>
        <end position="19"/>
    </location>
</feature>
<dbReference type="Pfam" id="PF13585">
    <property type="entry name" value="CHU_C"/>
    <property type="match status" value="1"/>
</dbReference>
<dbReference type="NCBIfam" id="TIGR04131">
    <property type="entry name" value="Bac_Flav_CTERM"/>
    <property type="match status" value="1"/>
</dbReference>
<dbReference type="RefSeq" id="WP_002657837.1">
    <property type="nucleotide sequence ID" value="NZ_JH719942.1"/>
</dbReference>
<proteinExistence type="predicted"/>
<reference evidence="3" key="1">
    <citation type="journal article" date="2012" name="Stand. Genomic Sci.">
        <title>Permanent draft genome sequence of the gliding predator Saprospira grandis strain Sa g1 (= HR1).</title>
        <authorList>
            <person name="Mavromatis K."/>
            <person name="Chertkov O."/>
            <person name="Lapidus A."/>
            <person name="Nolan M."/>
            <person name="Lucas S."/>
            <person name="Tice H."/>
            <person name="Del Rio T.G."/>
            <person name="Cheng J.F."/>
            <person name="Han C."/>
            <person name="Tapia R."/>
            <person name="Bruce D."/>
            <person name="Goodwin L.A."/>
            <person name="Pitluck S."/>
            <person name="Huntemann M."/>
            <person name="Liolios K."/>
            <person name="Pagani I."/>
            <person name="Ivanova N."/>
            <person name="Mikhailova N."/>
            <person name="Pati A."/>
            <person name="Chen A."/>
            <person name="Palaniappan K."/>
            <person name="Land M."/>
            <person name="Brambilla E.M."/>
            <person name="Rohde M."/>
            <person name="Spring S."/>
            <person name="Goker M."/>
            <person name="Detter J.C."/>
            <person name="Bristow J."/>
            <person name="Eisen J.A."/>
            <person name="Markowitz V."/>
            <person name="Hugenholtz P."/>
            <person name="Kyrpides N.C."/>
            <person name="Klenk H.P."/>
            <person name="Woyke T."/>
        </authorList>
    </citation>
    <scope>NUCLEOTIDE SEQUENCE [LARGE SCALE GENOMIC DNA]</scope>
    <source>
        <strain evidence="3">DSM 2844</strain>
    </source>
</reference>
<sequence>MKQTISFLFALCCSFPLVAQLTVTLDSTQDVSCNGNNDGAVFVTAEFNNCSSTTVLINEFLVDGPGTGDGTGCGANGDPLSEEYIELIAPAGTDLSCYVLTDGDWILTLPTGSIVPSDGLFTIGHNNSPLHVGNGTIFDLDVEGCNCIADVGTRVCQDLIFTNGGEYLTMYNASGTFIDGVIYGSPSSQNTPSPGDIISTSGLTGCVGSVTIPALASYATIAVSGDVYQRNPDGSTTWAATNAMTPNTCNTGGSANLSFLWSNGDTTEDLSGLAGGTYTLTVTESNGTTATVTATINEPTAISSSFILTDPNCPNSLDGAIDISVSGGANAYTFAWSNGEVTEDLSNVSAGTYSVTITDTTGCELVDSYQLNTPSGFAVALDSAVSPRCNGDANGTIDVTVTGGIAPITYLWSNTDTTEDLSALAAGTYALTVSDGNGCTDTLSAVLQDPAILSASSSSQDESCALNDGQIDLSPQGGTTPYSFLWSDGSTTEDLSGLSAGSYTVTINDANACQTTATAQLAAATPPALNPSLGYSNQQDTAMDLGLTIPATTGANEAGVSYSWTYSPTGGLNLSSDTLSDIELSGLSVGNYTITVSATANNCTVSETLTLEITELPEPALPSAFTPNGDNINPSFRALYLDAAYVDEFKIYNRWGQLVYDNADNPVWDGTIEGSEQACDVYIYRISYQRPQDSEPVVLRGQVTLLR</sequence>
<organism evidence="2 3">
    <name type="scientific">Saprospira grandis DSM 2844</name>
    <dbReference type="NCBI Taxonomy" id="694433"/>
    <lineage>
        <taxon>Bacteria</taxon>
        <taxon>Pseudomonadati</taxon>
        <taxon>Bacteroidota</taxon>
        <taxon>Saprospiria</taxon>
        <taxon>Saprospirales</taxon>
        <taxon>Saprospiraceae</taxon>
        <taxon>Saprospira</taxon>
    </lineage>
</organism>
<evidence type="ECO:0008006" key="4">
    <source>
        <dbReference type="Google" id="ProtNLM"/>
    </source>
</evidence>
<dbReference type="InterPro" id="IPR025667">
    <property type="entry name" value="SprB_repeat"/>
</dbReference>
<dbReference type="EMBL" id="JH719942">
    <property type="protein sequence ID" value="EJF52695.1"/>
    <property type="molecule type" value="Genomic_DNA"/>
</dbReference>
<evidence type="ECO:0000256" key="1">
    <source>
        <dbReference type="SAM" id="SignalP"/>
    </source>
</evidence>
<evidence type="ECO:0000313" key="2">
    <source>
        <dbReference type="EMBL" id="EJF52695.1"/>
    </source>
</evidence>
<dbReference type="HOGENOM" id="CLU_390234_0_0_10"/>
<protein>
    <recommendedName>
        <fullName evidence="4">Ig-like domain-containing protein</fullName>
    </recommendedName>
</protein>
<feature type="chain" id="PRO_5003743724" description="Ig-like domain-containing protein" evidence="1">
    <location>
        <begin position="20"/>
        <end position="707"/>
    </location>
</feature>
<keyword evidence="1" id="KW-0732">Signal</keyword>
<dbReference type="Gene3D" id="2.60.40.740">
    <property type="match status" value="4"/>
</dbReference>
<dbReference type="OrthoDB" id="7794186at2"/>
<dbReference type="Pfam" id="PF13573">
    <property type="entry name" value="SprB"/>
    <property type="match status" value="3"/>
</dbReference>
<dbReference type="Proteomes" id="UP000005113">
    <property type="component" value="Unassembled WGS sequence"/>
</dbReference>
<dbReference type="InterPro" id="IPR026341">
    <property type="entry name" value="T9SS_type_B"/>
</dbReference>
<gene>
    <name evidence="2" type="ORF">SapgrDRAFT_0966</name>
</gene>
<evidence type="ECO:0000313" key="3">
    <source>
        <dbReference type="Proteomes" id="UP000005113"/>
    </source>
</evidence>
<name>J1I201_9BACT</name>